<evidence type="ECO:0000313" key="1">
    <source>
        <dbReference type="EMBL" id="QEF99279.1"/>
    </source>
</evidence>
<sequence>MIPVELWPIASSLKGELLQMQRPQERFAFIIDCFKTYLSWE</sequence>
<dbReference type="AlphaFoldDB" id="A0A5B9MFG7"/>
<gene>
    <name evidence="1" type="ORF">Mal15_33410</name>
</gene>
<dbReference type="Proteomes" id="UP000321353">
    <property type="component" value="Chromosome"/>
</dbReference>
<name>A0A5B9MFG7_9BACT</name>
<proteinExistence type="predicted"/>
<dbReference type="EMBL" id="CP036264">
    <property type="protein sequence ID" value="QEF99279.1"/>
    <property type="molecule type" value="Genomic_DNA"/>
</dbReference>
<accession>A0A5B9MFG7</accession>
<keyword evidence="2" id="KW-1185">Reference proteome</keyword>
<protein>
    <submittedName>
        <fullName evidence="1">Uncharacterized protein</fullName>
    </submittedName>
</protein>
<evidence type="ECO:0000313" key="2">
    <source>
        <dbReference type="Proteomes" id="UP000321353"/>
    </source>
</evidence>
<dbReference type="KEGG" id="smam:Mal15_33410"/>
<organism evidence="1 2">
    <name type="scientific">Stieleria maiorica</name>
    <dbReference type="NCBI Taxonomy" id="2795974"/>
    <lineage>
        <taxon>Bacteria</taxon>
        <taxon>Pseudomonadati</taxon>
        <taxon>Planctomycetota</taxon>
        <taxon>Planctomycetia</taxon>
        <taxon>Pirellulales</taxon>
        <taxon>Pirellulaceae</taxon>
        <taxon>Stieleria</taxon>
    </lineage>
</organism>
<reference evidence="1 2" key="1">
    <citation type="submission" date="2019-02" db="EMBL/GenBank/DDBJ databases">
        <title>Planctomycetal bacteria perform biofilm scaping via a novel small molecule.</title>
        <authorList>
            <person name="Jeske O."/>
            <person name="Boedeker C."/>
            <person name="Wiegand S."/>
            <person name="Breitling P."/>
            <person name="Kallscheuer N."/>
            <person name="Jogler M."/>
            <person name="Rohde M."/>
            <person name="Petersen J."/>
            <person name="Medema M.H."/>
            <person name="Surup F."/>
            <person name="Jogler C."/>
        </authorList>
    </citation>
    <scope>NUCLEOTIDE SEQUENCE [LARGE SCALE GENOMIC DNA]</scope>
    <source>
        <strain evidence="1 2">Mal15</strain>
    </source>
</reference>